<protein>
    <submittedName>
        <fullName evidence="3">Protein kinase domain-containing protein</fullName>
    </submittedName>
</protein>
<dbReference type="GO" id="GO:0004672">
    <property type="term" value="F:protein kinase activity"/>
    <property type="evidence" value="ECO:0007669"/>
    <property type="project" value="InterPro"/>
</dbReference>
<reference evidence="3" key="2">
    <citation type="submission" date="2015-08" db="UniProtKB">
        <authorList>
            <consortium name="WormBaseParasite"/>
        </authorList>
    </citation>
    <scope>IDENTIFICATION</scope>
</reference>
<dbReference type="PANTHER" id="PTHR11909">
    <property type="entry name" value="CASEIN KINASE-RELATED"/>
    <property type="match status" value="1"/>
</dbReference>
<accession>A0A0K0FUS4</accession>
<evidence type="ECO:0000259" key="1">
    <source>
        <dbReference type="PROSITE" id="PS50011"/>
    </source>
</evidence>
<dbReference type="Proteomes" id="UP000035680">
    <property type="component" value="Unassembled WGS sequence"/>
</dbReference>
<dbReference type="InterPro" id="IPR000719">
    <property type="entry name" value="Prot_kinase_dom"/>
</dbReference>
<dbReference type="GO" id="GO:0005524">
    <property type="term" value="F:ATP binding"/>
    <property type="evidence" value="ECO:0007669"/>
    <property type="project" value="InterPro"/>
</dbReference>
<organism evidence="2 3">
    <name type="scientific">Strongyloides venezuelensis</name>
    <name type="common">Threadworm</name>
    <dbReference type="NCBI Taxonomy" id="75913"/>
    <lineage>
        <taxon>Eukaryota</taxon>
        <taxon>Metazoa</taxon>
        <taxon>Ecdysozoa</taxon>
        <taxon>Nematoda</taxon>
        <taxon>Chromadorea</taxon>
        <taxon>Rhabditida</taxon>
        <taxon>Tylenchina</taxon>
        <taxon>Panagrolaimomorpha</taxon>
        <taxon>Strongyloidoidea</taxon>
        <taxon>Strongyloididae</taxon>
        <taxon>Strongyloides</taxon>
    </lineage>
</organism>
<sequence>MTSLPFMIGKIKSADGLRSNFVTVKEFLKQGKFSAVYLCEKSFDNYSLKICFKESYEVELDVLTNVDYRCAFGRRIVQMFDYGYSNHIDQNFFVYETFNRSLSDYTNKKPSSRLSALEGLYVLYEYLGALEYLHNRGLVYRNVKPSSLCIESKNGPIFGKRLYLWELECCYRVDYSAFKDQEYIKKMKVIYENRKLKITNGIKYCSIQEHTNSEPAIINDIESWYYIGVKVFEGTLPWSSIKNSEEKLIIEEKKNLNNVSNNFLRHTPVLYTSIFKLIEQTNENGFKYVEAYQTIKKNIMQIDKNDTNMLSIEEKNFYESILSKRKEILTVTN</sequence>
<reference evidence="2" key="1">
    <citation type="submission" date="2014-07" db="EMBL/GenBank/DDBJ databases">
        <authorList>
            <person name="Martin A.A"/>
            <person name="De Silva N."/>
        </authorList>
    </citation>
    <scope>NUCLEOTIDE SEQUENCE</scope>
</reference>
<dbReference type="AlphaFoldDB" id="A0A0K0FUS4"/>
<dbReference type="SUPFAM" id="SSF56112">
    <property type="entry name" value="Protein kinase-like (PK-like)"/>
    <property type="match status" value="1"/>
</dbReference>
<dbReference type="InterPro" id="IPR011009">
    <property type="entry name" value="Kinase-like_dom_sf"/>
</dbReference>
<feature type="domain" description="Protein kinase" evidence="1">
    <location>
        <begin position="22"/>
        <end position="333"/>
    </location>
</feature>
<dbReference type="Gene3D" id="1.10.510.10">
    <property type="entry name" value="Transferase(Phosphotransferase) domain 1"/>
    <property type="match status" value="1"/>
</dbReference>
<proteinExistence type="predicted"/>
<evidence type="ECO:0000313" key="3">
    <source>
        <dbReference type="WBParaSite" id="SVE_1608700.1"/>
    </source>
</evidence>
<dbReference type="InterPro" id="IPR050235">
    <property type="entry name" value="CK1_Ser-Thr_kinase"/>
</dbReference>
<evidence type="ECO:0000313" key="2">
    <source>
        <dbReference type="Proteomes" id="UP000035680"/>
    </source>
</evidence>
<dbReference type="WBParaSite" id="SVE_1608700.1">
    <property type="protein sequence ID" value="SVE_1608700.1"/>
    <property type="gene ID" value="SVE_1608700"/>
</dbReference>
<dbReference type="STRING" id="75913.A0A0K0FUS4"/>
<dbReference type="PROSITE" id="PS50011">
    <property type="entry name" value="PROTEIN_KINASE_DOM"/>
    <property type="match status" value="1"/>
</dbReference>
<dbReference type="SMART" id="SM00220">
    <property type="entry name" value="S_TKc"/>
    <property type="match status" value="1"/>
</dbReference>
<name>A0A0K0FUS4_STRVS</name>
<keyword evidence="2" id="KW-1185">Reference proteome</keyword>